<dbReference type="SUPFAM" id="SSF52266">
    <property type="entry name" value="SGNH hydrolase"/>
    <property type="match status" value="1"/>
</dbReference>
<dbReference type="HOGENOM" id="CLU_051180_1_1_5"/>
<keyword evidence="3" id="KW-1185">Reference proteome</keyword>
<dbReference type="InterPro" id="IPR051532">
    <property type="entry name" value="Ester_Hydrolysis_Enzymes"/>
</dbReference>
<dbReference type="EC" id="3.1.1.2" evidence="2"/>
<feature type="domain" description="SGNH hydrolase-type esterase" evidence="1">
    <location>
        <begin position="51"/>
        <end position="210"/>
    </location>
</feature>
<dbReference type="PANTHER" id="PTHR30383">
    <property type="entry name" value="THIOESTERASE 1/PROTEASE 1/LYSOPHOSPHOLIPASE L1"/>
    <property type="match status" value="1"/>
</dbReference>
<dbReference type="Gene3D" id="3.40.50.1110">
    <property type="entry name" value="SGNH hydrolase"/>
    <property type="match status" value="1"/>
</dbReference>
<proteinExistence type="predicted"/>
<dbReference type="CDD" id="cd01822">
    <property type="entry name" value="Lysophospholipase_L1_like"/>
    <property type="match status" value="1"/>
</dbReference>
<dbReference type="GO" id="GO:0004622">
    <property type="term" value="F:phosphatidylcholine lysophospholipase activity"/>
    <property type="evidence" value="ECO:0007669"/>
    <property type="project" value="TreeGrafter"/>
</dbReference>
<dbReference type="RefSeq" id="WP_014414733.1">
    <property type="nucleotide sequence ID" value="NC_017059.1"/>
</dbReference>
<keyword evidence="2" id="KW-0378">Hydrolase</keyword>
<evidence type="ECO:0000313" key="2">
    <source>
        <dbReference type="EMBL" id="CCG08094.1"/>
    </source>
</evidence>
<dbReference type="PATRIC" id="fig|1150469.3.peg.1654"/>
<evidence type="ECO:0000259" key="1">
    <source>
        <dbReference type="Pfam" id="PF13472"/>
    </source>
</evidence>
<organism evidence="2 3">
    <name type="scientific">Pararhodospirillum photometricum DSM 122</name>
    <dbReference type="NCBI Taxonomy" id="1150469"/>
    <lineage>
        <taxon>Bacteria</taxon>
        <taxon>Pseudomonadati</taxon>
        <taxon>Pseudomonadota</taxon>
        <taxon>Alphaproteobacteria</taxon>
        <taxon>Rhodospirillales</taxon>
        <taxon>Rhodospirillaceae</taxon>
        <taxon>Pararhodospirillum</taxon>
    </lineage>
</organism>
<dbReference type="STRING" id="1150469.RSPPHO_01468"/>
<evidence type="ECO:0000313" key="3">
    <source>
        <dbReference type="Proteomes" id="UP000033220"/>
    </source>
</evidence>
<protein>
    <submittedName>
        <fullName evidence="2">Lipolytic enzyme, G-D-S-L</fullName>
        <ecNumber evidence="2">3.1.1.2</ecNumber>
    </submittedName>
</protein>
<reference evidence="2 3" key="1">
    <citation type="submission" date="2012-02" db="EMBL/GenBank/DDBJ databases">
        <title>Shotgun genome sequence of Phaeospirillum photometricum DSM 122.</title>
        <authorList>
            <person name="Duquesne K."/>
            <person name="Sturgis J."/>
        </authorList>
    </citation>
    <scope>NUCLEOTIDE SEQUENCE [LARGE SCALE GENOMIC DNA]</scope>
    <source>
        <strain evidence="3">DSM122</strain>
    </source>
</reference>
<dbReference type="InterPro" id="IPR013830">
    <property type="entry name" value="SGNH_hydro"/>
</dbReference>
<dbReference type="Pfam" id="PF13472">
    <property type="entry name" value="Lipase_GDSL_2"/>
    <property type="match status" value="1"/>
</dbReference>
<accession>H6SJC9</accession>
<dbReference type="PANTHER" id="PTHR30383:SF24">
    <property type="entry name" value="THIOESTERASE 1_PROTEASE 1_LYSOPHOSPHOLIPASE L1"/>
    <property type="match status" value="1"/>
</dbReference>
<dbReference type="InterPro" id="IPR036514">
    <property type="entry name" value="SGNH_hydro_sf"/>
</dbReference>
<dbReference type="Proteomes" id="UP000033220">
    <property type="component" value="Chromosome DSM 122"/>
</dbReference>
<dbReference type="eggNOG" id="COG2755">
    <property type="taxonomic scope" value="Bacteria"/>
</dbReference>
<gene>
    <name evidence="2" type="ORF">RSPPHO_01468</name>
</gene>
<dbReference type="OrthoDB" id="9786188at2"/>
<dbReference type="GO" id="GO:0004064">
    <property type="term" value="F:arylesterase activity"/>
    <property type="evidence" value="ECO:0007669"/>
    <property type="project" value="UniProtKB-EC"/>
</dbReference>
<dbReference type="KEGG" id="rpm:RSPPHO_01468"/>
<dbReference type="EMBL" id="HE663493">
    <property type="protein sequence ID" value="CCG08094.1"/>
    <property type="molecule type" value="Genomic_DNA"/>
</dbReference>
<sequence>MPVLSWLRPPRRQGSSRYGAAGRVINVGVLLLALAIGSARATETAPVVVAVLGDSLVAGYNIAAEEAFPARLEAALRARGHQVRVLNAGVSGDTTAGGLARLDWTLSDRPDAVIVELGANDGLRGLDPERTRANLDTLVTRLKGAGKKVLLAGMQAPPNMGRDYAEAFNAIYPALAAKHQVLFDPFFLEGVAGVPALNLSDGIHPNPAGVDVMVARLLPLAEKLVEGQQP</sequence>
<dbReference type="AlphaFoldDB" id="H6SJC9"/>
<name>H6SJC9_PARPM</name>